<gene>
    <name evidence="1" type="ordered locus">amb3156</name>
</gene>
<dbReference type="EMBL" id="AP007255">
    <property type="protein sequence ID" value="BAE51960.1"/>
    <property type="molecule type" value="Genomic_DNA"/>
</dbReference>
<sequence>MRRQIASTIIYVPQMLHEVIGNPIFKCVPDAAQKEVIPLLRQHPSLVVYPAIGISLGCRPDGIQFAAKSPNCWREWRYSTNPEATGCDGIGKMPNAAQCRIPGSLANLQPRDVVRAVGCSSNLLEHLLF</sequence>
<dbReference type="KEGG" id="mag:amb3156"/>
<name>Q2W2G5_PARM1</name>
<evidence type="ECO:0000313" key="2">
    <source>
        <dbReference type="Proteomes" id="UP000007058"/>
    </source>
</evidence>
<protein>
    <submittedName>
        <fullName evidence="1">Uncharacterized protein</fullName>
    </submittedName>
</protein>
<evidence type="ECO:0000313" key="1">
    <source>
        <dbReference type="EMBL" id="BAE51960.1"/>
    </source>
</evidence>
<proteinExistence type="predicted"/>
<keyword evidence="2" id="KW-1185">Reference proteome</keyword>
<dbReference type="Proteomes" id="UP000007058">
    <property type="component" value="Chromosome"/>
</dbReference>
<reference evidence="1 2" key="1">
    <citation type="journal article" date="2005" name="DNA Res.">
        <title>Complete genome sequence of the facultative anaerobic magnetotactic bacterium Magnetospirillum sp. strain AMB-1.</title>
        <authorList>
            <person name="Matsunaga T."/>
            <person name="Okamura Y."/>
            <person name="Fukuda Y."/>
            <person name="Wahyudi A.T."/>
            <person name="Murase Y."/>
            <person name="Takeyama H."/>
        </authorList>
    </citation>
    <scope>NUCLEOTIDE SEQUENCE [LARGE SCALE GENOMIC DNA]</scope>
    <source>
        <strain evidence="2">ATCC 700264 / AMB-1</strain>
    </source>
</reference>
<dbReference type="AlphaFoldDB" id="Q2W2G5"/>
<dbReference type="HOGENOM" id="CLU_1946216_0_0_5"/>
<organism evidence="1 2">
    <name type="scientific">Paramagnetospirillum magneticum (strain ATCC 700264 / AMB-1)</name>
    <name type="common">Magnetospirillum magneticum</name>
    <dbReference type="NCBI Taxonomy" id="342108"/>
    <lineage>
        <taxon>Bacteria</taxon>
        <taxon>Pseudomonadati</taxon>
        <taxon>Pseudomonadota</taxon>
        <taxon>Alphaproteobacteria</taxon>
        <taxon>Rhodospirillales</taxon>
        <taxon>Magnetospirillaceae</taxon>
        <taxon>Paramagnetospirillum</taxon>
    </lineage>
</organism>
<accession>Q2W2G5</accession>